<dbReference type="Pfam" id="PF22023">
    <property type="entry name" value="Pus10_THUMP_arc"/>
    <property type="match status" value="1"/>
</dbReference>
<dbReference type="FunFam" id="3.30.70.2510:FF:000001">
    <property type="entry name" value="tRNA pseudouridine synthase Pus10"/>
    <property type="match status" value="1"/>
</dbReference>
<evidence type="ECO:0000256" key="1">
    <source>
        <dbReference type="ARBA" id="ARBA00009652"/>
    </source>
</evidence>
<evidence type="ECO:0000256" key="3">
    <source>
        <dbReference type="ARBA" id="ARBA00022884"/>
    </source>
</evidence>
<name>A0A7J3UZ34_9CREN</name>
<comment type="similarity">
    <text evidence="1 5">Belongs to the pseudouridine synthase Pus10 family.</text>
</comment>
<proteinExistence type="inferred from homology"/>
<reference evidence="8" key="1">
    <citation type="journal article" date="2020" name="mSystems">
        <title>Genome- and Community-Level Interaction Insights into Carbon Utilization and Element Cycling Functions of Hydrothermarchaeota in Hydrothermal Sediment.</title>
        <authorList>
            <person name="Zhou Z."/>
            <person name="Liu Y."/>
            <person name="Xu W."/>
            <person name="Pan J."/>
            <person name="Luo Z.H."/>
            <person name="Li M."/>
        </authorList>
    </citation>
    <scope>NUCLEOTIDE SEQUENCE [LARGE SCALE GENOMIC DNA]</scope>
    <source>
        <strain evidence="8">SpSt-1038</strain>
    </source>
</reference>
<keyword evidence="3 5" id="KW-0694">RNA-binding</keyword>
<sequence>MSLIEKARSMLHRYPLCDSCLGRQFGGLGRGITNKERGFALKLVITMEAHMGLKKGEESQEGVLRDLAVRGAHTPASNLVGETAKDGCYICGGIMDRMGEYAAEVVRALNGYQYKTFLIGVKVSGELAEREDEVKSEFGIEFGESMKMEASREIGKLVSKATGREVEFAKPDVVVTVWIPGPVVEVSPMPLFVFGRYRKLARGIPQSKWDCVHCRGKGCEICHGTGKIYPTSVEEIVCGPILKAAGGKETKFHGAGREDVDAIMSGTGRPFVVEVREPKIRELDLKAIEAEINKGGNGMVEVAGLRLSDRRTVRKLKEGAKVAEKVYRALVELDRDIIEEEAVALGKSFNGCVINQLTPNRVLHRRADRLRLKKVYEMSVKMIDPRHLELVVRCQGGLYVKELISGDGGRTTPSVSEILGCGARCTELDVIAVNEGV</sequence>
<evidence type="ECO:0000259" key="6">
    <source>
        <dbReference type="Pfam" id="PF21238"/>
    </source>
</evidence>
<evidence type="ECO:0000259" key="7">
    <source>
        <dbReference type="Pfam" id="PF22023"/>
    </source>
</evidence>
<dbReference type="InterPro" id="IPR020103">
    <property type="entry name" value="PsdUridine_synth_cat_dom_sf"/>
</dbReference>
<feature type="binding site" evidence="5">
    <location>
        <position position="327"/>
    </location>
    <ligand>
        <name>substrate</name>
    </ligand>
</feature>
<feature type="active site" description="Nucleophile" evidence="5">
    <location>
        <position position="259"/>
    </location>
</feature>
<evidence type="ECO:0000256" key="2">
    <source>
        <dbReference type="ARBA" id="ARBA00022694"/>
    </source>
</evidence>
<dbReference type="InterPro" id="IPR048741">
    <property type="entry name" value="Pus10-like_C"/>
</dbReference>
<dbReference type="Gene3D" id="3.30.70.3190">
    <property type="match status" value="1"/>
</dbReference>
<comment type="caution">
    <text evidence="8">The sequence shown here is derived from an EMBL/GenBank/DDBJ whole genome shotgun (WGS) entry which is preliminary data.</text>
</comment>
<gene>
    <name evidence="5" type="primary">pus10</name>
    <name evidence="8" type="ORF">ENL91_01605</name>
</gene>
<comment type="function">
    <text evidence="5">Responsible for synthesis of pseudouridine from uracil-54 and uracil-55 in the psi GC loop of transfer RNAs.</text>
</comment>
<keyword evidence="2 5" id="KW-0819">tRNA processing</keyword>
<protein>
    <recommendedName>
        <fullName evidence="5">tRNA pseudouridine synthase Pus10</fullName>
        <ecNumber evidence="5">5.4.99.25</ecNumber>
    </recommendedName>
    <alternativeName>
        <fullName evidence="5">tRNA pseudouridine 54/55 synthase</fullName>
        <shortName evidence="5">Psi54/55 synthase</shortName>
    </alternativeName>
</protein>
<keyword evidence="4 5" id="KW-0413">Isomerase</keyword>
<dbReference type="EC" id="5.4.99.25" evidence="5"/>
<dbReference type="GO" id="GO:0160148">
    <property type="term" value="F:tRNA pseudouridine(55) synthase activity"/>
    <property type="evidence" value="ECO:0007669"/>
    <property type="project" value="UniProtKB-EC"/>
</dbReference>
<dbReference type="AlphaFoldDB" id="A0A7J3UZ34"/>
<evidence type="ECO:0000256" key="4">
    <source>
        <dbReference type="ARBA" id="ARBA00023235"/>
    </source>
</evidence>
<dbReference type="NCBIfam" id="TIGR01213">
    <property type="entry name" value="pseudo_Pus10arc"/>
    <property type="match status" value="1"/>
</dbReference>
<dbReference type="GO" id="GO:0031119">
    <property type="term" value="P:tRNA pseudouridine synthesis"/>
    <property type="evidence" value="ECO:0007669"/>
    <property type="project" value="UniProtKB-UniRule"/>
</dbReference>
<dbReference type="Pfam" id="PF21238">
    <property type="entry name" value="Pus10_C"/>
    <property type="match status" value="1"/>
</dbReference>
<evidence type="ECO:0000256" key="5">
    <source>
        <dbReference type="HAMAP-Rule" id="MF_01893"/>
    </source>
</evidence>
<feature type="domain" description="Pus10-like C-terminal" evidence="6">
    <location>
        <begin position="192"/>
        <end position="433"/>
    </location>
</feature>
<accession>A0A7J3UZ34</accession>
<comment type="catalytic activity">
    <reaction evidence="5">
        <text>uridine(55) in tRNA = pseudouridine(55) in tRNA</text>
        <dbReference type="Rhea" id="RHEA:42532"/>
        <dbReference type="Rhea" id="RHEA-COMP:10101"/>
        <dbReference type="Rhea" id="RHEA-COMP:10102"/>
        <dbReference type="ChEBI" id="CHEBI:65314"/>
        <dbReference type="ChEBI" id="CHEBI:65315"/>
        <dbReference type="EC" id="5.4.99.25"/>
    </reaction>
</comment>
<evidence type="ECO:0000313" key="8">
    <source>
        <dbReference type="EMBL" id="HHI48849.1"/>
    </source>
</evidence>
<comment type="catalytic activity">
    <reaction evidence="5">
        <text>uridine(54) in tRNA = pseudouridine(54) in tRNA</text>
        <dbReference type="Rhea" id="RHEA:57876"/>
        <dbReference type="Rhea" id="RHEA-COMP:10193"/>
        <dbReference type="Rhea" id="RHEA-COMP:14141"/>
        <dbReference type="ChEBI" id="CHEBI:65314"/>
        <dbReference type="ChEBI" id="CHEBI:65315"/>
    </reaction>
</comment>
<dbReference type="PANTHER" id="PTHR21568">
    <property type="entry name" value="TRNA PSEUDOURIDINE SYNTHASE PUS10"/>
    <property type="match status" value="1"/>
</dbReference>
<dbReference type="Gene3D" id="3.30.70.2510">
    <property type="match status" value="1"/>
</dbReference>
<dbReference type="SUPFAM" id="SSF55120">
    <property type="entry name" value="Pseudouridine synthase"/>
    <property type="match status" value="1"/>
</dbReference>
<feature type="domain" description="Pus10 THUMP" evidence="7">
    <location>
        <begin position="101"/>
        <end position="177"/>
    </location>
</feature>
<dbReference type="InterPro" id="IPR039894">
    <property type="entry name" value="Pus10-like"/>
</dbReference>
<organism evidence="8">
    <name type="scientific">Candidatus Methanosuratincola petrocarbonis</name>
    <name type="common">ex Vanwonterghem et al. 2016</name>
    <dbReference type="NCBI Taxonomy" id="1867261"/>
    <lineage>
        <taxon>Archaea</taxon>
        <taxon>Thermoproteota</taxon>
        <taxon>Methanosuratincolia</taxon>
        <taxon>Candidatus Methanomethylicales</taxon>
        <taxon>Candidatus Methanomethylicaceae</taxon>
        <taxon>Candidatus Methanosuratincola (ex Vanwonterghem et al. 2016)</taxon>
    </lineage>
</organism>
<dbReference type="PANTHER" id="PTHR21568:SF0">
    <property type="entry name" value="TRNA PSEUDOURIDINE SYNTHASE PUS10"/>
    <property type="match status" value="1"/>
</dbReference>
<feature type="binding site" evidence="5">
    <location>
        <position position="399"/>
    </location>
    <ligand>
        <name>substrate</name>
    </ligand>
</feature>
<dbReference type="GO" id="GO:0000049">
    <property type="term" value="F:tRNA binding"/>
    <property type="evidence" value="ECO:0007669"/>
    <property type="project" value="InterPro"/>
</dbReference>
<dbReference type="InterPro" id="IPR005912">
    <property type="entry name" value="Pus10"/>
</dbReference>
<dbReference type="HAMAP" id="MF_01893">
    <property type="entry name" value="Pus10_arch"/>
    <property type="match status" value="1"/>
</dbReference>
<dbReference type="InterPro" id="IPR055174">
    <property type="entry name" value="Pus10_THUMP_arc"/>
</dbReference>
<dbReference type="EMBL" id="DRVT01000017">
    <property type="protein sequence ID" value="HHI48849.1"/>
    <property type="molecule type" value="Genomic_DNA"/>
</dbReference>